<evidence type="ECO:0000313" key="2">
    <source>
        <dbReference type="EMBL" id="ABE31444.1"/>
    </source>
</evidence>
<name>Q13WU5_PARXL</name>
<dbReference type="AlphaFoldDB" id="Q13WU5"/>
<dbReference type="KEGG" id="bxe:Bxe_A1510"/>
<dbReference type="EMBL" id="CP000270">
    <property type="protein sequence ID" value="ABE31444.1"/>
    <property type="molecule type" value="Genomic_DNA"/>
</dbReference>
<evidence type="ECO:0000313" key="3">
    <source>
        <dbReference type="Proteomes" id="UP000001817"/>
    </source>
</evidence>
<organism evidence="2 3">
    <name type="scientific">Paraburkholderia xenovorans (strain LB400)</name>
    <dbReference type="NCBI Taxonomy" id="266265"/>
    <lineage>
        <taxon>Bacteria</taxon>
        <taxon>Pseudomonadati</taxon>
        <taxon>Pseudomonadota</taxon>
        <taxon>Betaproteobacteria</taxon>
        <taxon>Burkholderiales</taxon>
        <taxon>Burkholderiaceae</taxon>
        <taxon>Paraburkholderia</taxon>
    </lineage>
</organism>
<reference evidence="2 3" key="1">
    <citation type="journal article" date="2006" name="Proc. Natl. Acad. Sci. U.S.A.">
        <title>Burkholderia xenovorans LB400 harbors a multi-replicon, 9.73-Mbp genome shaped for versatility.</title>
        <authorList>
            <person name="Chain P.S."/>
            <person name="Denef V.J."/>
            <person name="Konstantinidis K.T."/>
            <person name="Vergez L.M."/>
            <person name="Agullo L."/>
            <person name="Reyes V.L."/>
            <person name="Hauser L."/>
            <person name="Cordova M."/>
            <person name="Gomez L."/>
            <person name="Gonzalez M."/>
            <person name="Land M."/>
            <person name="Lao V."/>
            <person name="Larimer F."/>
            <person name="LiPuma J.J."/>
            <person name="Mahenthiralingam E."/>
            <person name="Malfatti S.A."/>
            <person name="Marx C.J."/>
            <person name="Parnell J.J."/>
            <person name="Ramette A."/>
            <person name="Richardson P."/>
            <person name="Seeger M."/>
            <person name="Smith D."/>
            <person name="Spilker T."/>
            <person name="Sul W.J."/>
            <person name="Tsoi T.V."/>
            <person name="Ulrich L.E."/>
            <person name="Zhulin I.B."/>
            <person name="Tiedje J.M."/>
        </authorList>
    </citation>
    <scope>NUCLEOTIDE SEQUENCE [LARGE SCALE GENOMIC DNA]</scope>
    <source>
        <strain evidence="2 3">LB400</strain>
    </source>
</reference>
<proteinExistence type="predicted"/>
<feature type="region of interest" description="Disordered" evidence="1">
    <location>
        <begin position="1"/>
        <end position="20"/>
    </location>
</feature>
<sequence>MRGFFSPRAAGRSTRKKAAFGSPLGRCGKILRTVHFGPFQATSSDREDRLDPTPRKGLNALAKASARRRVCTILRHRAIMCTVPTAFHLHSRSLQSGAQCVSQCVAKPNRTVFIQEGLSVVSRFMSPHERRIQHRPFSFQAFQRRAGQLSATRCPHASAPLPRPRRCNSQHNLDECFFASCLARHGRSVFHRAQLCRL</sequence>
<dbReference type="Proteomes" id="UP000001817">
    <property type="component" value="Chromosome 1"/>
</dbReference>
<gene>
    <name evidence="2" type="ORF">Bxe_A1510</name>
</gene>
<dbReference type="STRING" id="266265.Bxe_A1510"/>
<evidence type="ECO:0000256" key="1">
    <source>
        <dbReference type="SAM" id="MobiDB-lite"/>
    </source>
</evidence>
<keyword evidence="3" id="KW-1185">Reference proteome</keyword>
<protein>
    <submittedName>
        <fullName evidence="2">Uncharacterized protein</fullName>
    </submittedName>
</protein>
<accession>Q13WU5</accession>